<feature type="transmembrane region" description="Helical" evidence="1">
    <location>
        <begin position="69"/>
        <end position="89"/>
    </location>
</feature>
<evidence type="ECO:0000256" key="1">
    <source>
        <dbReference type="SAM" id="Phobius"/>
    </source>
</evidence>
<sequence>MGYIISLVISVIASLVFKPLIRNLLVEKGCVNKNYMGNYIPVGMGLMFIPVVVLSSIPLYFVIKSNSLLEAYIIGIAVMGLTGFIDDVLGDASAKGLKGHISRLLKGELTTGGLKAIMGLLVAVFISVSLSRSMREFIVDTMIITLTTNFLNLLDLRPGRSIKGFLLIILFVVATSFTGNMVIIMPLLCAVLIYMLDDLKANSMLGDTGSNMLGVSAGLIFAAFGSWSAKLIWLVFLIFIHIYTEKYSLSKLIEHNKALRFLDDLGR</sequence>
<feature type="transmembrane region" description="Helical" evidence="1">
    <location>
        <begin position="6"/>
        <end position="26"/>
    </location>
</feature>
<keyword evidence="1" id="KW-1133">Transmembrane helix</keyword>
<gene>
    <name evidence="2" type="ORF">FWJ32_00660</name>
</gene>
<dbReference type="EMBL" id="VTPS01000001">
    <property type="protein sequence ID" value="TZE83431.1"/>
    <property type="molecule type" value="Genomic_DNA"/>
</dbReference>
<proteinExistence type="predicted"/>
<feature type="transmembrane region" description="Helical" evidence="1">
    <location>
        <begin position="38"/>
        <end position="63"/>
    </location>
</feature>
<name>A0A5D8QG04_9THEO</name>
<keyword evidence="1" id="KW-0812">Transmembrane</keyword>
<evidence type="ECO:0000313" key="2">
    <source>
        <dbReference type="EMBL" id="TZE83431.1"/>
    </source>
</evidence>
<dbReference type="Proteomes" id="UP000322976">
    <property type="component" value="Unassembled WGS sequence"/>
</dbReference>
<dbReference type="RefSeq" id="WP_149544049.1">
    <property type="nucleotide sequence ID" value="NZ_VTPS01000001.1"/>
</dbReference>
<feature type="transmembrane region" description="Helical" evidence="1">
    <location>
        <begin position="109"/>
        <end position="131"/>
    </location>
</feature>
<keyword evidence="1" id="KW-0472">Membrane</keyword>
<evidence type="ECO:0000313" key="3">
    <source>
        <dbReference type="Proteomes" id="UP000322976"/>
    </source>
</evidence>
<organism evidence="2 3">
    <name type="scientific">Calorimonas adulescens</name>
    <dbReference type="NCBI Taxonomy" id="2606906"/>
    <lineage>
        <taxon>Bacteria</taxon>
        <taxon>Bacillati</taxon>
        <taxon>Bacillota</taxon>
        <taxon>Clostridia</taxon>
        <taxon>Thermoanaerobacterales</taxon>
        <taxon>Thermoanaerobacteraceae</taxon>
        <taxon>Calorimonas</taxon>
    </lineage>
</organism>
<feature type="transmembrane region" description="Helical" evidence="1">
    <location>
        <begin position="216"/>
        <end position="243"/>
    </location>
</feature>
<accession>A0A5D8QG04</accession>
<dbReference type="AlphaFoldDB" id="A0A5D8QG04"/>
<keyword evidence="3" id="KW-1185">Reference proteome</keyword>
<feature type="transmembrane region" description="Helical" evidence="1">
    <location>
        <begin position="166"/>
        <end position="196"/>
    </location>
</feature>
<comment type="caution">
    <text evidence="2">The sequence shown here is derived from an EMBL/GenBank/DDBJ whole genome shotgun (WGS) entry which is preliminary data.</text>
</comment>
<protein>
    <recommendedName>
        <fullName evidence="4">Glycosyl transferase</fullName>
    </recommendedName>
</protein>
<evidence type="ECO:0008006" key="4">
    <source>
        <dbReference type="Google" id="ProtNLM"/>
    </source>
</evidence>
<reference evidence="2 3" key="1">
    <citation type="submission" date="2019-08" db="EMBL/GenBank/DDBJ databases">
        <title>Calorimonas adulescens gen. nov., sp. nov., an anaerobic thermophilic bacterium from Sakhalin hot spring.</title>
        <authorList>
            <person name="Khomyakova M.A."/>
            <person name="Merkel A.Y."/>
            <person name="Novikov A."/>
            <person name="Bonch-Osmolovskaya E.A."/>
            <person name="Slobodkin A.I."/>
        </authorList>
    </citation>
    <scope>NUCLEOTIDE SEQUENCE [LARGE SCALE GENOMIC DNA]</scope>
    <source>
        <strain evidence="2 3">A05MB</strain>
    </source>
</reference>